<protein>
    <submittedName>
        <fullName evidence="2">Copia protein</fullName>
    </submittedName>
</protein>
<organism evidence="2 3">
    <name type="scientific">Eumeta variegata</name>
    <name type="common">Bagworm moth</name>
    <name type="synonym">Eumeta japonica</name>
    <dbReference type="NCBI Taxonomy" id="151549"/>
    <lineage>
        <taxon>Eukaryota</taxon>
        <taxon>Metazoa</taxon>
        <taxon>Ecdysozoa</taxon>
        <taxon>Arthropoda</taxon>
        <taxon>Hexapoda</taxon>
        <taxon>Insecta</taxon>
        <taxon>Pterygota</taxon>
        <taxon>Neoptera</taxon>
        <taxon>Endopterygota</taxon>
        <taxon>Lepidoptera</taxon>
        <taxon>Glossata</taxon>
        <taxon>Ditrysia</taxon>
        <taxon>Tineoidea</taxon>
        <taxon>Psychidae</taxon>
        <taxon>Oiketicinae</taxon>
        <taxon>Eumeta</taxon>
    </lineage>
</organism>
<dbReference type="OrthoDB" id="413361at2759"/>
<proteinExistence type="predicted"/>
<dbReference type="AlphaFoldDB" id="A0A4C1WV46"/>
<reference evidence="2 3" key="1">
    <citation type="journal article" date="2019" name="Commun. Biol.">
        <title>The bagworm genome reveals a unique fibroin gene that provides high tensile strength.</title>
        <authorList>
            <person name="Kono N."/>
            <person name="Nakamura H."/>
            <person name="Ohtoshi R."/>
            <person name="Tomita M."/>
            <person name="Numata K."/>
            <person name="Arakawa K."/>
        </authorList>
    </citation>
    <scope>NUCLEOTIDE SEQUENCE [LARGE SCALE GENOMIC DNA]</scope>
</reference>
<gene>
    <name evidence="2" type="primary">GIP</name>
    <name evidence="2" type="ORF">EVAR_47374_1</name>
</gene>
<feature type="region of interest" description="Disordered" evidence="1">
    <location>
        <begin position="124"/>
        <end position="146"/>
    </location>
</feature>
<comment type="caution">
    <text evidence="2">The sequence shown here is derived from an EMBL/GenBank/DDBJ whole genome shotgun (WGS) entry which is preliminary data.</text>
</comment>
<evidence type="ECO:0000313" key="3">
    <source>
        <dbReference type="Proteomes" id="UP000299102"/>
    </source>
</evidence>
<feature type="compositionally biased region" description="Polar residues" evidence="1">
    <location>
        <begin position="136"/>
        <end position="146"/>
    </location>
</feature>
<dbReference type="PANTHER" id="PTHR11439">
    <property type="entry name" value="GAG-POL-RELATED RETROTRANSPOSON"/>
    <property type="match status" value="1"/>
</dbReference>
<keyword evidence="3" id="KW-1185">Reference proteome</keyword>
<evidence type="ECO:0000256" key="1">
    <source>
        <dbReference type="SAM" id="MobiDB-lite"/>
    </source>
</evidence>
<evidence type="ECO:0000313" key="2">
    <source>
        <dbReference type="EMBL" id="GBP54502.1"/>
    </source>
</evidence>
<dbReference type="EMBL" id="BGZK01000648">
    <property type="protein sequence ID" value="GBP54502.1"/>
    <property type="molecule type" value="Genomic_DNA"/>
</dbReference>
<dbReference type="PANTHER" id="PTHR11439:SF463">
    <property type="entry name" value="REVERSE TRANSCRIPTASE TY1_COPIA-TYPE DOMAIN-CONTAINING PROTEIN"/>
    <property type="match status" value="1"/>
</dbReference>
<dbReference type="Proteomes" id="UP000299102">
    <property type="component" value="Unassembled WGS sequence"/>
</dbReference>
<name>A0A4C1WV46_EUMVA</name>
<dbReference type="STRING" id="151549.A0A4C1WV46"/>
<sequence length="202" mass="23035">MEITKTKQGLEIKQTRILRNILSKFNIKDCKCISTPTEIDLDIDEKAEIVDVPFRELMGLMCMAIITRPDIAFAICFLCRYLNKPTAALWKAGKGILRCLKNTMHIALVYKKVAYNLLQGYSDADSTGDRRDLILSRSSKTPRQTSYRKATGIGCRANRFTDFIFQWNRKRMLSTPKPTSESLAVKGWFGVETRLEGSLENL</sequence>
<accession>A0A4C1WV46</accession>